<dbReference type="Pfam" id="PF25317">
    <property type="entry name" value="SAM_SMF"/>
    <property type="match status" value="1"/>
</dbReference>
<dbReference type="InterPro" id="IPR057666">
    <property type="entry name" value="DrpA_SLOG"/>
</dbReference>
<dbReference type="SUPFAM" id="SSF102405">
    <property type="entry name" value="MCP/YpsA-like"/>
    <property type="match status" value="1"/>
</dbReference>
<evidence type="ECO:0000256" key="1">
    <source>
        <dbReference type="ARBA" id="ARBA00006525"/>
    </source>
</evidence>
<protein>
    <submittedName>
        <fullName evidence="5">DNA-protecting protein DprA</fullName>
    </submittedName>
</protein>
<dbReference type="AlphaFoldDB" id="A0A7X8YI91"/>
<dbReference type="NCBIfam" id="TIGR00732">
    <property type="entry name" value="dprA"/>
    <property type="match status" value="1"/>
</dbReference>
<dbReference type="PANTHER" id="PTHR43022:SF1">
    <property type="entry name" value="PROTEIN SMF"/>
    <property type="match status" value="1"/>
</dbReference>
<evidence type="ECO:0000313" key="6">
    <source>
        <dbReference type="Proteomes" id="UP000535589"/>
    </source>
</evidence>
<dbReference type="Gene3D" id="1.10.10.10">
    <property type="entry name" value="Winged helix-like DNA-binding domain superfamily/Winged helix DNA-binding domain"/>
    <property type="match status" value="1"/>
</dbReference>
<evidence type="ECO:0000259" key="4">
    <source>
        <dbReference type="Pfam" id="PF25317"/>
    </source>
</evidence>
<organism evidence="5 6">
    <name type="scientific">Vibrio agarilyticus</name>
    <dbReference type="NCBI Taxonomy" id="2726741"/>
    <lineage>
        <taxon>Bacteria</taxon>
        <taxon>Pseudomonadati</taxon>
        <taxon>Pseudomonadota</taxon>
        <taxon>Gammaproteobacteria</taxon>
        <taxon>Vibrionales</taxon>
        <taxon>Vibrionaceae</taxon>
        <taxon>Vibrio</taxon>
    </lineage>
</organism>
<feature type="domain" description="DprA winged helix" evidence="3">
    <location>
        <begin position="313"/>
        <end position="359"/>
    </location>
</feature>
<feature type="domain" description="Smf/DprA SLOG" evidence="2">
    <location>
        <begin position="78"/>
        <end position="286"/>
    </location>
</feature>
<name>A0A7X8YI91_9VIBR</name>
<keyword evidence="6" id="KW-1185">Reference proteome</keyword>
<sequence>MNETQLRAWLALYFTPHIGAKRFAKLLAKGTPEQHQQASDLALQTLGFSSKQIQAFKSESSRNIDEALHWQQKPHRHIISCQCAEYPPLLAQLSDAPPLLFVEGDKTLLAHPQIAIVGSRHASPEGLSHAFAFARELVACDLAVTSGLALGIDGYVHDGALQAGGKTVAVLGSGLANCYPKRHQGLAQRIAEQGALVSEFAPKTPPRPEHFPRRNRVISGLALAVLVIEAAKNSGSLITARLAAEQGRDVFALPQSLSMTQAQGGNHLIQQGAGLVMSVQDIIEGVQPLLNWTLVQQEQHFSSANEEQQLPFPELFANVGNEATPVDILASRMQMPVQEVMMQLLELELLGQVVAVSGGYIRKGRGER</sequence>
<evidence type="ECO:0000259" key="2">
    <source>
        <dbReference type="Pfam" id="PF02481"/>
    </source>
</evidence>
<dbReference type="InterPro" id="IPR036388">
    <property type="entry name" value="WH-like_DNA-bd_sf"/>
</dbReference>
<evidence type="ECO:0000313" key="5">
    <source>
        <dbReference type="EMBL" id="NLS14365.1"/>
    </source>
</evidence>
<accession>A0A7X8YI91</accession>
<comment type="caution">
    <text evidence="5">The sequence shown here is derived from an EMBL/GenBank/DDBJ whole genome shotgun (WGS) entry which is preliminary data.</text>
</comment>
<dbReference type="Pfam" id="PF02481">
    <property type="entry name" value="DNA_processg_A"/>
    <property type="match status" value="1"/>
</dbReference>
<dbReference type="PANTHER" id="PTHR43022">
    <property type="entry name" value="PROTEIN SMF"/>
    <property type="match status" value="1"/>
</dbReference>
<dbReference type="GO" id="GO:0009294">
    <property type="term" value="P:DNA-mediated transformation"/>
    <property type="evidence" value="ECO:0007669"/>
    <property type="project" value="InterPro"/>
</dbReference>
<proteinExistence type="inferred from homology"/>
<dbReference type="InterPro" id="IPR003488">
    <property type="entry name" value="DprA"/>
</dbReference>
<dbReference type="RefSeq" id="WP_168837462.1">
    <property type="nucleotide sequence ID" value="NZ_JABAIK010000019.1"/>
</dbReference>
<dbReference type="InterPro" id="IPR057338">
    <property type="entry name" value="DprA_SAM"/>
</dbReference>
<reference evidence="5 6" key="1">
    <citation type="submission" date="2020-04" db="EMBL/GenBank/DDBJ databases">
        <title>Vibrio sp. SM6, a novel species isolated from seawater.</title>
        <authorList>
            <person name="Wang X."/>
        </authorList>
    </citation>
    <scope>NUCLEOTIDE SEQUENCE [LARGE SCALE GENOMIC DNA]</scope>
    <source>
        <strain evidence="5 6">SM6</strain>
    </source>
</reference>
<evidence type="ECO:0000259" key="3">
    <source>
        <dbReference type="Pfam" id="PF17782"/>
    </source>
</evidence>
<gene>
    <name evidence="5" type="primary">dprA</name>
    <name evidence="5" type="ORF">HGP28_15905</name>
</gene>
<dbReference type="InterPro" id="IPR041614">
    <property type="entry name" value="DprA_WH"/>
</dbReference>
<comment type="similarity">
    <text evidence="1">Belongs to the DprA/Smf family.</text>
</comment>
<dbReference type="Proteomes" id="UP000535589">
    <property type="component" value="Unassembled WGS sequence"/>
</dbReference>
<dbReference type="Gene3D" id="3.40.50.450">
    <property type="match status" value="1"/>
</dbReference>
<dbReference type="Pfam" id="PF17782">
    <property type="entry name" value="WHD_DprA"/>
    <property type="match status" value="1"/>
</dbReference>
<feature type="domain" description="Smf/DprA SAM" evidence="4">
    <location>
        <begin position="6"/>
        <end position="69"/>
    </location>
</feature>
<dbReference type="EMBL" id="JABAIK010000019">
    <property type="protein sequence ID" value="NLS14365.1"/>
    <property type="molecule type" value="Genomic_DNA"/>
</dbReference>